<sequence length="89" mass="10080">MEKMVKVIKTLKKENEFLKGKCENSDIALVKLIEEREQTKKQIEKLKNQKEKLESLCRSLQAERKQGPSGSVPDATSNQTDLAMESQGS</sequence>
<organism evidence="3">
    <name type="scientific">Arundo donax</name>
    <name type="common">Giant reed</name>
    <name type="synonym">Donax arundinaceus</name>
    <dbReference type="NCBI Taxonomy" id="35708"/>
    <lineage>
        <taxon>Eukaryota</taxon>
        <taxon>Viridiplantae</taxon>
        <taxon>Streptophyta</taxon>
        <taxon>Embryophyta</taxon>
        <taxon>Tracheophyta</taxon>
        <taxon>Spermatophyta</taxon>
        <taxon>Magnoliopsida</taxon>
        <taxon>Liliopsida</taxon>
        <taxon>Poales</taxon>
        <taxon>Poaceae</taxon>
        <taxon>PACMAD clade</taxon>
        <taxon>Arundinoideae</taxon>
        <taxon>Arundineae</taxon>
        <taxon>Arundo</taxon>
    </lineage>
</organism>
<reference evidence="3" key="2">
    <citation type="journal article" date="2015" name="Data Brief">
        <title>Shoot transcriptome of the giant reed, Arundo donax.</title>
        <authorList>
            <person name="Barrero R.A."/>
            <person name="Guerrero F.D."/>
            <person name="Moolhuijzen P."/>
            <person name="Goolsby J.A."/>
            <person name="Tidwell J."/>
            <person name="Bellgard S.E."/>
            <person name="Bellgard M.I."/>
        </authorList>
    </citation>
    <scope>NUCLEOTIDE SEQUENCE</scope>
    <source>
        <tissue evidence="3">Shoot tissue taken approximately 20 cm above the soil surface</tissue>
    </source>
</reference>
<dbReference type="AlphaFoldDB" id="A0A0A9ETK8"/>
<protein>
    <submittedName>
        <fullName evidence="3">Uncharacterized protein</fullName>
    </submittedName>
</protein>
<evidence type="ECO:0000256" key="1">
    <source>
        <dbReference type="ARBA" id="ARBA00009550"/>
    </source>
</evidence>
<comment type="similarity">
    <text evidence="1">Belongs to the taxilin family.</text>
</comment>
<proteinExistence type="inferred from homology"/>
<accession>A0A0A9ETK8</accession>
<evidence type="ECO:0000313" key="3">
    <source>
        <dbReference type="EMBL" id="JAE04060.1"/>
    </source>
</evidence>
<dbReference type="Pfam" id="PF09728">
    <property type="entry name" value="Taxilin"/>
    <property type="match status" value="1"/>
</dbReference>
<evidence type="ECO:0000256" key="2">
    <source>
        <dbReference type="SAM" id="MobiDB-lite"/>
    </source>
</evidence>
<reference evidence="3" key="1">
    <citation type="submission" date="2014-09" db="EMBL/GenBank/DDBJ databases">
        <authorList>
            <person name="Magalhaes I.L.F."/>
            <person name="Oliveira U."/>
            <person name="Santos F.R."/>
            <person name="Vidigal T.H.D.A."/>
            <person name="Brescovit A.D."/>
            <person name="Santos A.J."/>
        </authorList>
    </citation>
    <scope>NUCLEOTIDE SEQUENCE</scope>
    <source>
        <tissue evidence="3">Shoot tissue taken approximately 20 cm above the soil surface</tissue>
    </source>
</reference>
<feature type="region of interest" description="Disordered" evidence="2">
    <location>
        <begin position="62"/>
        <end position="89"/>
    </location>
</feature>
<name>A0A0A9ETK8_ARUDO</name>
<feature type="compositionally biased region" description="Polar residues" evidence="2">
    <location>
        <begin position="74"/>
        <end position="89"/>
    </location>
</feature>
<dbReference type="EMBL" id="GBRH01193836">
    <property type="protein sequence ID" value="JAE04060.1"/>
    <property type="molecule type" value="Transcribed_RNA"/>
</dbReference>
<dbReference type="PANTHER" id="PTHR16127">
    <property type="entry name" value="TAXILIN"/>
    <property type="match status" value="1"/>
</dbReference>
<dbReference type="GO" id="GO:0019905">
    <property type="term" value="F:syntaxin binding"/>
    <property type="evidence" value="ECO:0007669"/>
    <property type="project" value="InterPro"/>
</dbReference>
<dbReference type="PANTHER" id="PTHR16127:SF13">
    <property type="entry name" value="GH01188P"/>
    <property type="match status" value="1"/>
</dbReference>
<dbReference type="InterPro" id="IPR026183">
    <property type="entry name" value="Taxilin_fam"/>
</dbReference>